<evidence type="ECO:0000256" key="1">
    <source>
        <dbReference type="SAM" id="MobiDB-lite"/>
    </source>
</evidence>
<proteinExistence type="predicted"/>
<protein>
    <submittedName>
        <fullName evidence="2">Uncharacterized protein</fullName>
    </submittedName>
</protein>
<dbReference type="Proteomes" id="UP000287830">
    <property type="component" value="Unassembled WGS sequence"/>
</dbReference>
<comment type="caution">
    <text evidence="2">The sequence shown here is derived from an EMBL/GenBank/DDBJ whole genome shotgun (WGS) entry which is preliminary data.</text>
</comment>
<evidence type="ECO:0000313" key="3">
    <source>
        <dbReference type="Proteomes" id="UP000287830"/>
    </source>
</evidence>
<dbReference type="EMBL" id="BHZC01000001">
    <property type="protein sequence ID" value="GCD37952.1"/>
    <property type="molecule type" value="Genomic_DNA"/>
</dbReference>
<reference evidence="2 3" key="1">
    <citation type="submission" date="2018-11" db="EMBL/GenBank/DDBJ databases">
        <title>Whole genome sequence of Streptomyces chrestomyceticus NBRC 13444(T).</title>
        <authorList>
            <person name="Komaki H."/>
            <person name="Tamura T."/>
        </authorList>
    </citation>
    <scope>NUCLEOTIDE SEQUENCE [LARGE SCALE GENOMIC DNA]</scope>
    <source>
        <strain evidence="2 3">NBRC 13444</strain>
    </source>
</reference>
<accession>A0A7U9L032</accession>
<sequence length="93" mass="10597">MSVVLALYRTDDLHEHREALCEWLKANDVDPHTVALRWISVEDDGGQRSIRYRAFRTTSTGSRLVDPDDPAQAWTEERTAPLRTDLPKIGHGL</sequence>
<dbReference type="AlphaFoldDB" id="A0A7U9L032"/>
<dbReference type="OrthoDB" id="3276947at2"/>
<gene>
    <name evidence="2" type="ORF">OEIGOIKO_05762</name>
</gene>
<organism evidence="2 3">
    <name type="scientific">Streptomyces chrestomyceticus JCM 4735</name>
    <dbReference type="NCBI Taxonomy" id="1306181"/>
    <lineage>
        <taxon>Bacteria</taxon>
        <taxon>Bacillati</taxon>
        <taxon>Actinomycetota</taxon>
        <taxon>Actinomycetes</taxon>
        <taxon>Kitasatosporales</taxon>
        <taxon>Streptomycetaceae</taxon>
        <taxon>Streptomyces</taxon>
    </lineage>
</organism>
<dbReference type="RefSeq" id="WP_125047271.1">
    <property type="nucleotide sequence ID" value="NZ_BHZC01000001.1"/>
</dbReference>
<feature type="region of interest" description="Disordered" evidence="1">
    <location>
        <begin position="61"/>
        <end position="93"/>
    </location>
</feature>
<dbReference type="GeneID" id="95624538"/>
<feature type="compositionally biased region" description="Basic and acidic residues" evidence="1">
    <location>
        <begin position="75"/>
        <end position="93"/>
    </location>
</feature>
<evidence type="ECO:0000313" key="2">
    <source>
        <dbReference type="EMBL" id="GCD37952.1"/>
    </source>
</evidence>
<name>A0A7U9L032_9ACTN</name>